<keyword evidence="1" id="KW-1133">Transmembrane helix</keyword>
<dbReference type="Proteomes" id="UP000627155">
    <property type="component" value="Chromosome"/>
</dbReference>
<organism evidence="2 3">
    <name type="scientific">Mammaliicoccus vitulinus</name>
    <dbReference type="NCBI Taxonomy" id="71237"/>
    <lineage>
        <taxon>Bacteria</taxon>
        <taxon>Bacillati</taxon>
        <taxon>Bacillota</taxon>
        <taxon>Bacilli</taxon>
        <taxon>Bacillales</taxon>
        <taxon>Staphylococcaceae</taxon>
        <taxon>Mammaliicoccus</taxon>
    </lineage>
</organism>
<gene>
    <name evidence="2" type="ORF">I6J37_01760</name>
</gene>
<evidence type="ECO:0000256" key="1">
    <source>
        <dbReference type="SAM" id="Phobius"/>
    </source>
</evidence>
<evidence type="ECO:0000313" key="3">
    <source>
        <dbReference type="Proteomes" id="UP000627155"/>
    </source>
</evidence>
<keyword evidence="1" id="KW-0812">Transmembrane</keyword>
<evidence type="ECO:0000313" key="2">
    <source>
        <dbReference type="EMBL" id="QRO85456.1"/>
    </source>
</evidence>
<name>A0ABX7HFQ4_9STAP</name>
<keyword evidence="1" id="KW-0472">Membrane</keyword>
<reference evidence="2 3" key="1">
    <citation type="submission" date="2021-02" db="EMBL/GenBank/DDBJ databases">
        <title>FDA dAtabase for Regulatory Grade micrObial Sequences (FDA-ARGOS): Supporting development and validation of Infectious Disease Dx tests.</title>
        <authorList>
            <person name="Sproer C."/>
            <person name="Gronow S."/>
            <person name="Severitt S."/>
            <person name="Schroder I."/>
            <person name="Tallon L."/>
            <person name="Sadzewicz L."/>
            <person name="Zhao X."/>
            <person name="Boylan J."/>
            <person name="Ott S."/>
            <person name="Bowen H."/>
            <person name="Vavikolanu K."/>
            <person name="Mehta A."/>
            <person name="Aluvathingal J."/>
            <person name="Nadendla S."/>
            <person name="Lowell S."/>
            <person name="Myers T."/>
            <person name="Yan Y."/>
            <person name="Sichtig H."/>
        </authorList>
    </citation>
    <scope>NUCLEOTIDE SEQUENCE [LARGE SCALE GENOMIC DNA]</scope>
    <source>
        <strain evidence="2 3">FDAARGOS_1207</strain>
    </source>
</reference>
<proteinExistence type="predicted"/>
<feature type="transmembrane region" description="Helical" evidence="1">
    <location>
        <begin position="12"/>
        <end position="41"/>
    </location>
</feature>
<dbReference type="RefSeq" id="WP_169925709.1">
    <property type="nucleotide sequence ID" value="NZ_CBCPHH010000001.1"/>
</dbReference>
<accession>A0ABX7HFQ4</accession>
<dbReference type="EMBL" id="CP069486">
    <property type="protein sequence ID" value="QRO85456.1"/>
    <property type="molecule type" value="Genomic_DNA"/>
</dbReference>
<protein>
    <submittedName>
        <fullName evidence="2">Uncharacterized protein</fullName>
    </submittedName>
</protein>
<keyword evidence="3" id="KW-1185">Reference proteome</keyword>
<sequence length="50" mass="5820">MKIGKYRIDSMWLSMILGFVFVSLVVPPLWFSVFALLYFAYKSGGIEKNR</sequence>